<organism evidence="2 3">
    <name type="scientific">Sinobacterium caligoides</name>
    <dbReference type="NCBI Taxonomy" id="933926"/>
    <lineage>
        <taxon>Bacteria</taxon>
        <taxon>Pseudomonadati</taxon>
        <taxon>Pseudomonadota</taxon>
        <taxon>Gammaproteobacteria</taxon>
        <taxon>Cellvibrionales</taxon>
        <taxon>Spongiibacteraceae</taxon>
        <taxon>Sinobacterium</taxon>
    </lineage>
</organism>
<dbReference type="PROSITE" id="PS51257">
    <property type="entry name" value="PROKAR_LIPOPROTEIN"/>
    <property type="match status" value="1"/>
</dbReference>
<protein>
    <recommendedName>
        <fullName evidence="4">Lipoprotein</fullName>
    </recommendedName>
</protein>
<evidence type="ECO:0000313" key="2">
    <source>
        <dbReference type="EMBL" id="ROS05011.1"/>
    </source>
</evidence>
<sequence length="342" mass="36435">MRIQTLLPLCLAAIVATGCGGGGGGGGGGDPTDAPTPTPTPTPTPEQPSIPAPSDEVLTLDLDNTPYPPVQETAENDISGQWLFLEKSSGGDTSKIVRQIVTITSAATPGEFNVRYCKPEVEPTEQQIAALADPTDPDQIAALKDSLNVDIEKVTLTNDTLTGINVGPLSFNGYGTAIHGELSLAASDSNPEVHNTFDAVKLKNDSSMLNIQGLTLSSMSGVDSSIQLNSACYQYLWLTQPANDDGSEVFRADELYTNLGNGELSYNREITTRKSDNKVLHNEEDLSIQIEDITINLVENDSDESDTIENDGSFVGQKYQGTITGHKYDNGQSVTLEIDLAL</sequence>
<proteinExistence type="predicted"/>
<gene>
    <name evidence="2" type="ORF">EDC56_0530</name>
</gene>
<reference evidence="2 3" key="1">
    <citation type="submission" date="2018-11" db="EMBL/GenBank/DDBJ databases">
        <title>Genomic Encyclopedia of Type Strains, Phase IV (KMG-IV): sequencing the most valuable type-strain genomes for metagenomic binning, comparative biology and taxonomic classification.</title>
        <authorList>
            <person name="Goeker M."/>
        </authorList>
    </citation>
    <scope>NUCLEOTIDE SEQUENCE [LARGE SCALE GENOMIC DNA]</scope>
    <source>
        <strain evidence="2 3">DSM 100316</strain>
    </source>
</reference>
<feature type="compositionally biased region" description="Pro residues" evidence="1">
    <location>
        <begin position="34"/>
        <end position="51"/>
    </location>
</feature>
<accession>A0A3N2DYS8</accession>
<dbReference type="AlphaFoldDB" id="A0A3N2DYS8"/>
<dbReference type="Proteomes" id="UP000275394">
    <property type="component" value="Unassembled WGS sequence"/>
</dbReference>
<dbReference type="RefSeq" id="WP_123710960.1">
    <property type="nucleotide sequence ID" value="NZ_RKHR01000003.1"/>
</dbReference>
<feature type="region of interest" description="Disordered" evidence="1">
    <location>
        <begin position="22"/>
        <end position="54"/>
    </location>
</feature>
<evidence type="ECO:0000313" key="3">
    <source>
        <dbReference type="Proteomes" id="UP000275394"/>
    </source>
</evidence>
<dbReference type="EMBL" id="RKHR01000003">
    <property type="protein sequence ID" value="ROS05011.1"/>
    <property type="molecule type" value="Genomic_DNA"/>
</dbReference>
<evidence type="ECO:0000256" key="1">
    <source>
        <dbReference type="SAM" id="MobiDB-lite"/>
    </source>
</evidence>
<name>A0A3N2DYS8_9GAMM</name>
<comment type="caution">
    <text evidence="2">The sequence shown here is derived from an EMBL/GenBank/DDBJ whole genome shotgun (WGS) entry which is preliminary data.</text>
</comment>
<evidence type="ECO:0008006" key="4">
    <source>
        <dbReference type="Google" id="ProtNLM"/>
    </source>
</evidence>
<keyword evidence="3" id="KW-1185">Reference proteome</keyword>